<dbReference type="Proteomes" id="UP001501536">
    <property type="component" value="Unassembled WGS sequence"/>
</dbReference>
<dbReference type="InterPro" id="IPR007253">
    <property type="entry name" value="Cell_wall-bd_2"/>
</dbReference>
<proteinExistence type="predicted"/>
<evidence type="ECO:0008006" key="3">
    <source>
        <dbReference type="Google" id="ProtNLM"/>
    </source>
</evidence>
<organism evidence="1 2">
    <name type="scientific">Zhihengliuella alba</name>
    <dbReference type="NCBI Taxonomy" id="547018"/>
    <lineage>
        <taxon>Bacteria</taxon>
        <taxon>Bacillati</taxon>
        <taxon>Actinomycetota</taxon>
        <taxon>Actinomycetes</taxon>
        <taxon>Micrococcales</taxon>
        <taxon>Micrococcaceae</taxon>
        <taxon>Zhihengliuella</taxon>
    </lineage>
</organism>
<dbReference type="EMBL" id="BAABCJ010000001">
    <property type="protein sequence ID" value="GAA3692994.1"/>
    <property type="molecule type" value="Genomic_DNA"/>
</dbReference>
<name>A0ABP7CS12_9MICC</name>
<evidence type="ECO:0000313" key="2">
    <source>
        <dbReference type="Proteomes" id="UP001501536"/>
    </source>
</evidence>
<reference evidence="2" key="1">
    <citation type="journal article" date="2019" name="Int. J. Syst. Evol. Microbiol.">
        <title>The Global Catalogue of Microorganisms (GCM) 10K type strain sequencing project: providing services to taxonomists for standard genome sequencing and annotation.</title>
        <authorList>
            <consortium name="The Broad Institute Genomics Platform"/>
            <consortium name="The Broad Institute Genome Sequencing Center for Infectious Disease"/>
            <person name="Wu L."/>
            <person name="Ma J."/>
        </authorList>
    </citation>
    <scope>NUCLEOTIDE SEQUENCE [LARGE SCALE GENOMIC DNA]</scope>
    <source>
        <strain evidence="2">JCM 16961</strain>
    </source>
</reference>
<sequence length="323" mass="32480">MAVTAAPAASAAQPAAVPPGVDVERLGGSNRMQTSVEISKTYFPGGSSVVYLATAHDFADALVAGPAAAAEGGPVLLTPAGGLDGTVAQEIKRLAPYKVVLVGGEGAVSQKVADSVAEIVGAKAVERIGGDNRYQTSANIARAVFPEGAEEAYLATGLDYPDALSAAPLAGALEVPVVLVRGTSTSPDAETVALLDELGIVQASLVGGNGVISAGFQSGLKASGVATFRYAGKDRYHTNLLVNRELLGYSGEVMLATGMNYPDALAGAASAGWHATPIYLSRPTCVPAASLADFLDPDAEVELVTLLGGEGVLSKNVANLGSC</sequence>
<dbReference type="Gene3D" id="3.40.50.12090">
    <property type="match status" value="2"/>
</dbReference>
<gene>
    <name evidence="1" type="ORF">GCM10022377_01860</name>
</gene>
<dbReference type="Pfam" id="PF04122">
    <property type="entry name" value="CW_binding_2"/>
    <property type="match status" value="3"/>
</dbReference>
<dbReference type="PANTHER" id="PTHR30032">
    <property type="entry name" value="N-ACETYLMURAMOYL-L-ALANINE AMIDASE-RELATED"/>
    <property type="match status" value="1"/>
</dbReference>
<keyword evidence="2" id="KW-1185">Reference proteome</keyword>
<evidence type="ECO:0000313" key="1">
    <source>
        <dbReference type="EMBL" id="GAA3692994.1"/>
    </source>
</evidence>
<dbReference type="PANTHER" id="PTHR30032:SF8">
    <property type="entry name" value="GERMINATION-SPECIFIC N-ACETYLMURAMOYL-L-ALANINE AMIDASE"/>
    <property type="match status" value="1"/>
</dbReference>
<comment type="caution">
    <text evidence="1">The sequence shown here is derived from an EMBL/GenBank/DDBJ whole genome shotgun (WGS) entry which is preliminary data.</text>
</comment>
<accession>A0ABP7CS12</accession>
<protein>
    <recommendedName>
        <fullName evidence="3">Cell wall-binding repeat-containing protein</fullName>
    </recommendedName>
</protein>
<dbReference type="InterPro" id="IPR051922">
    <property type="entry name" value="Bact_Sporulation_Assoc"/>
</dbReference>